<dbReference type="Proteomes" id="UP000799536">
    <property type="component" value="Unassembled WGS sequence"/>
</dbReference>
<evidence type="ECO:0000259" key="3">
    <source>
        <dbReference type="Pfam" id="PF13934"/>
    </source>
</evidence>
<evidence type="ECO:0000256" key="1">
    <source>
        <dbReference type="ARBA" id="ARBA00004123"/>
    </source>
</evidence>
<reference evidence="4" key="1">
    <citation type="journal article" date="2020" name="Stud. Mycol.">
        <title>101 Dothideomycetes genomes: a test case for predicting lifestyles and emergence of pathogens.</title>
        <authorList>
            <person name="Haridas S."/>
            <person name="Albert R."/>
            <person name="Binder M."/>
            <person name="Bloem J."/>
            <person name="Labutti K."/>
            <person name="Salamov A."/>
            <person name="Andreopoulos B."/>
            <person name="Baker S."/>
            <person name="Barry K."/>
            <person name="Bills G."/>
            <person name="Bluhm B."/>
            <person name="Cannon C."/>
            <person name="Castanera R."/>
            <person name="Culley D."/>
            <person name="Daum C."/>
            <person name="Ezra D."/>
            <person name="Gonzalez J."/>
            <person name="Henrissat B."/>
            <person name="Kuo A."/>
            <person name="Liang C."/>
            <person name="Lipzen A."/>
            <person name="Lutzoni F."/>
            <person name="Magnuson J."/>
            <person name="Mondo S."/>
            <person name="Nolan M."/>
            <person name="Ohm R."/>
            <person name="Pangilinan J."/>
            <person name="Park H.-J."/>
            <person name="Ramirez L."/>
            <person name="Alfaro M."/>
            <person name="Sun H."/>
            <person name="Tritt A."/>
            <person name="Yoshinaga Y."/>
            <person name="Zwiers L.-H."/>
            <person name="Turgeon B."/>
            <person name="Goodwin S."/>
            <person name="Spatafora J."/>
            <person name="Crous P."/>
            <person name="Grigoriev I."/>
        </authorList>
    </citation>
    <scope>NUCLEOTIDE SEQUENCE</scope>
    <source>
        <strain evidence="4">ATCC 74209</strain>
    </source>
</reference>
<evidence type="ECO:0000313" key="5">
    <source>
        <dbReference type="Proteomes" id="UP000799536"/>
    </source>
</evidence>
<comment type="caution">
    <text evidence="4">The sequence shown here is derived from an EMBL/GenBank/DDBJ whole genome shotgun (WGS) entry which is preliminary data.</text>
</comment>
<organism evidence="4 5">
    <name type="scientific">Delitschia confertaspora ATCC 74209</name>
    <dbReference type="NCBI Taxonomy" id="1513339"/>
    <lineage>
        <taxon>Eukaryota</taxon>
        <taxon>Fungi</taxon>
        <taxon>Dikarya</taxon>
        <taxon>Ascomycota</taxon>
        <taxon>Pezizomycotina</taxon>
        <taxon>Dothideomycetes</taxon>
        <taxon>Pleosporomycetidae</taxon>
        <taxon>Pleosporales</taxon>
        <taxon>Delitschiaceae</taxon>
        <taxon>Delitschia</taxon>
    </lineage>
</organism>
<accession>A0A9P4JMJ2</accession>
<gene>
    <name evidence="4" type="ORF">GQ43DRAFT_441034</name>
</gene>
<dbReference type="OrthoDB" id="20729at2759"/>
<name>A0A9P4JMJ2_9PLEO</name>
<dbReference type="EMBL" id="ML993997">
    <property type="protein sequence ID" value="KAF2200951.1"/>
    <property type="molecule type" value="Genomic_DNA"/>
</dbReference>
<comment type="subcellular location">
    <subcellularLocation>
        <location evidence="1">Nucleus</location>
    </subcellularLocation>
</comment>
<dbReference type="AlphaFoldDB" id="A0A9P4JMJ2"/>
<dbReference type="Pfam" id="PF13934">
    <property type="entry name" value="ELYS"/>
    <property type="match status" value="1"/>
</dbReference>
<dbReference type="GO" id="GO:0005634">
    <property type="term" value="C:nucleus"/>
    <property type="evidence" value="ECO:0007669"/>
    <property type="project" value="UniProtKB-SubCell"/>
</dbReference>
<evidence type="ECO:0000313" key="4">
    <source>
        <dbReference type="EMBL" id="KAF2200951.1"/>
    </source>
</evidence>
<protein>
    <recommendedName>
        <fullName evidence="3">ELYS-like domain-containing protein</fullName>
    </recommendedName>
</protein>
<sequence>MLDIEDFEAVFKKRPNEHPGFPAAVQEEIARHRLRLGGKLFFDRLCELLQLDIGRLYPPHSNKQIRALHSLITTSALPLHNKHCLLFYILKDLSPSTHTDADIATAFAAAVHLPTRYWTFLEGLWALDALNWETAVGFLTHPSIIPTFPDEIMSALLEFMEKGKMEGEMMEDGLPMAYYSATRPPLVREGVREAFVRYMTRRSVTETFYWIRARPDYEQRQLFEVMVLQTLERNGVTGLEERADMVQELVGLPFNDDEEQWFEDFLVEGLGRNCPGARDTVMVRRITTGRLREAVHDSGLRGKKLIDLDWDVLKDGLRRGLGPRVEVETPFVVS</sequence>
<keyword evidence="5" id="KW-1185">Reference proteome</keyword>
<evidence type="ECO:0000256" key="2">
    <source>
        <dbReference type="ARBA" id="ARBA00023242"/>
    </source>
</evidence>
<proteinExistence type="predicted"/>
<keyword evidence="2" id="KW-0539">Nucleus</keyword>
<feature type="domain" description="ELYS-like" evidence="3">
    <location>
        <begin position="39"/>
        <end position="268"/>
    </location>
</feature>
<dbReference type="InterPro" id="IPR025151">
    <property type="entry name" value="ELYS_dom"/>
</dbReference>